<organism evidence="2 3">
    <name type="scientific">Amanita muscaria (strain Koide BX008)</name>
    <dbReference type="NCBI Taxonomy" id="946122"/>
    <lineage>
        <taxon>Eukaryota</taxon>
        <taxon>Fungi</taxon>
        <taxon>Dikarya</taxon>
        <taxon>Basidiomycota</taxon>
        <taxon>Agaricomycotina</taxon>
        <taxon>Agaricomycetes</taxon>
        <taxon>Agaricomycetidae</taxon>
        <taxon>Agaricales</taxon>
        <taxon>Pluteineae</taxon>
        <taxon>Amanitaceae</taxon>
        <taxon>Amanita</taxon>
    </lineage>
</organism>
<keyword evidence="3" id="KW-1185">Reference proteome</keyword>
<evidence type="ECO:0000256" key="1">
    <source>
        <dbReference type="SAM" id="MobiDB-lite"/>
    </source>
</evidence>
<gene>
    <name evidence="2" type="ORF">M378DRAFT_28707</name>
</gene>
<sequence length="294" mass="33899">MSSSQTVRKRLASLKLREQQEQERDKQRKREAEERSQEIAELEQREREEEENRRKAVEEEERRRKAKEAERRKEEIELAQLASLVSETRSMKQKRTVTLGEPLPMGACDRCIAGNQTRKKGCTISQASAKKKAVQLQKVASTSDEAEEDGEEEEEEEEEFPRQRKMGKVEAPRLGGDSISVEVLRNLMSTMQRMADIQDRQLVVLEDLACTQRTLQLLAGDDPRWRRLSELEPKDRNLHHVSNILRNRKRKRPDGKSTLEDHWRKGATDGGGCGDRVVDSSGDEASGRKRRARQ</sequence>
<accession>A0A0C2W0E8</accession>
<proteinExistence type="predicted"/>
<feature type="compositionally biased region" description="Acidic residues" evidence="1">
    <location>
        <begin position="144"/>
        <end position="159"/>
    </location>
</feature>
<evidence type="ECO:0000313" key="2">
    <source>
        <dbReference type="EMBL" id="KIL54557.1"/>
    </source>
</evidence>
<feature type="compositionally biased region" description="Basic and acidic residues" evidence="1">
    <location>
        <begin position="254"/>
        <end position="267"/>
    </location>
</feature>
<dbReference type="AlphaFoldDB" id="A0A0C2W0E8"/>
<feature type="compositionally biased region" description="Basic and acidic residues" evidence="1">
    <location>
        <begin position="15"/>
        <end position="75"/>
    </location>
</feature>
<evidence type="ECO:0000313" key="3">
    <source>
        <dbReference type="Proteomes" id="UP000054549"/>
    </source>
</evidence>
<dbReference type="InParanoid" id="A0A0C2W0E8"/>
<reference evidence="2 3" key="1">
    <citation type="submission" date="2014-04" db="EMBL/GenBank/DDBJ databases">
        <title>Evolutionary Origins and Diversification of the Mycorrhizal Mutualists.</title>
        <authorList>
            <consortium name="DOE Joint Genome Institute"/>
            <consortium name="Mycorrhizal Genomics Consortium"/>
            <person name="Kohler A."/>
            <person name="Kuo A."/>
            <person name="Nagy L.G."/>
            <person name="Floudas D."/>
            <person name="Copeland A."/>
            <person name="Barry K.W."/>
            <person name="Cichocki N."/>
            <person name="Veneault-Fourrey C."/>
            <person name="LaButti K."/>
            <person name="Lindquist E.A."/>
            <person name="Lipzen A."/>
            <person name="Lundell T."/>
            <person name="Morin E."/>
            <person name="Murat C."/>
            <person name="Riley R."/>
            <person name="Ohm R."/>
            <person name="Sun H."/>
            <person name="Tunlid A."/>
            <person name="Henrissat B."/>
            <person name="Grigoriev I.V."/>
            <person name="Hibbett D.S."/>
            <person name="Martin F."/>
        </authorList>
    </citation>
    <scope>NUCLEOTIDE SEQUENCE [LARGE SCALE GENOMIC DNA]</scope>
    <source>
        <strain evidence="2 3">Koide BX008</strain>
    </source>
</reference>
<dbReference type="Proteomes" id="UP000054549">
    <property type="component" value="Unassembled WGS sequence"/>
</dbReference>
<name>A0A0C2W0E8_AMAMK</name>
<feature type="region of interest" description="Disordered" evidence="1">
    <location>
        <begin position="119"/>
        <end position="173"/>
    </location>
</feature>
<dbReference type="EMBL" id="KN818702">
    <property type="protein sequence ID" value="KIL54557.1"/>
    <property type="molecule type" value="Genomic_DNA"/>
</dbReference>
<protein>
    <submittedName>
        <fullName evidence="2">Uncharacterized protein</fullName>
    </submittedName>
</protein>
<feature type="region of interest" description="Disordered" evidence="1">
    <location>
        <begin position="241"/>
        <end position="294"/>
    </location>
</feature>
<dbReference type="HOGENOM" id="CLU_946547_0_0_1"/>
<feature type="region of interest" description="Disordered" evidence="1">
    <location>
        <begin position="1"/>
        <end position="75"/>
    </location>
</feature>